<name>A0ACA9LB88_9GLOM</name>
<comment type="caution">
    <text evidence="1">The sequence shown here is derived from an EMBL/GenBank/DDBJ whole genome shotgun (WGS) entry which is preliminary data.</text>
</comment>
<accession>A0ACA9LB88</accession>
<dbReference type="Proteomes" id="UP000789525">
    <property type="component" value="Unassembled WGS sequence"/>
</dbReference>
<reference evidence="1" key="1">
    <citation type="submission" date="2021-06" db="EMBL/GenBank/DDBJ databases">
        <authorList>
            <person name="Kallberg Y."/>
            <person name="Tangrot J."/>
            <person name="Rosling A."/>
        </authorList>
    </citation>
    <scope>NUCLEOTIDE SEQUENCE</scope>
    <source>
        <strain evidence="1">CL356</strain>
    </source>
</reference>
<gene>
    <name evidence="1" type="ORF">ACOLOM_LOCUS3570</name>
</gene>
<sequence>MSHQKLQGFEFYQTVLKNAKYFLAPMVDQSEYAWRILSRRYGAQVCYTPMIHAKMFCDEKNKQYQNDIWSTGSDDRPLIVQFCANDPEILLKAALRVQDQCDAVDLNLGCPQHIARRGHYGAFLQDEWDLIYKLSENLAVPVTAKIRIFPDVEKTIKYAKMIESAGAQLLTVHGRVRDQKGHKTALADWEQIRRVKEELKIPVIANGNILYFEDIERCINITGVDGVMSAEGNLYNPAFFSGINPPVWKLAKEYLEICESVPTKISYIRAHLFKIYRPALPFHVDLREQLSKVNTLEELFKISDELQNRLMKTSSESPESAILCDDNGFKIFPHWLCQPNIRPVVSENAKIKLKIPDDQTTNVSNTKEDHKIVINSDKSSLKIKHDSIVDNTDEFVKTSSTDSESLVKSCESKLSHESCLTTGNLSENYTPTSENIRNFTDSNVDSISEYDSKRSKKK</sequence>
<proteinExistence type="predicted"/>
<feature type="non-terminal residue" evidence="1">
    <location>
        <position position="458"/>
    </location>
</feature>
<evidence type="ECO:0000313" key="1">
    <source>
        <dbReference type="EMBL" id="CAG8519036.1"/>
    </source>
</evidence>
<protein>
    <submittedName>
        <fullName evidence="1">11946_t:CDS:1</fullName>
    </submittedName>
</protein>
<organism evidence="1 2">
    <name type="scientific">Acaulospora colombiana</name>
    <dbReference type="NCBI Taxonomy" id="27376"/>
    <lineage>
        <taxon>Eukaryota</taxon>
        <taxon>Fungi</taxon>
        <taxon>Fungi incertae sedis</taxon>
        <taxon>Mucoromycota</taxon>
        <taxon>Glomeromycotina</taxon>
        <taxon>Glomeromycetes</taxon>
        <taxon>Diversisporales</taxon>
        <taxon>Acaulosporaceae</taxon>
        <taxon>Acaulospora</taxon>
    </lineage>
</organism>
<dbReference type="EMBL" id="CAJVPT010005325">
    <property type="protein sequence ID" value="CAG8519036.1"/>
    <property type="molecule type" value="Genomic_DNA"/>
</dbReference>
<evidence type="ECO:0000313" key="2">
    <source>
        <dbReference type="Proteomes" id="UP000789525"/>
    </source>
</evidence>
<keyword evidence="2" id="KW-1185">Reference proteome</keyword>